<gene>
    <name evidence="2" type="ORF">AV903_26485</name>
</gene>
<dbReference type="Proteomes" id="UP000264980">
    <property type="component" value="Plasmid unnamed1"/>
</dbReference>
<dbReference type="EMBL" id="CP013971">
    <property type="protein sequence ID" value="AXF79004.1"/>
    <property type="molecule type" value="Genomic_DNA"/>
</dbReference>
<accession>A0A345CZY7</accession>
<name>A0A345CZY7_9GAMM</name>
<proteinExistence type="predicted"/>
<evidence type="ECO:0000313" key="2">
    <source>
        <dbReference type="EMBL" id="AXF79004.1"/>
    </source>
</evidence>
<sequence length="120" mass="12710">MRLQQVPSPNGRTAFPRHRKPGAFQDQAGTAADRIVIPLGSRPGGLIETAIDSDNTSSQVLARIPAGPYAGATLTANGVQLAGDGVTIHFTNMDWNNNTWRIDAWAAMPDTLQSSVALVS</sequence>
<feature type="compositionally biased region" description="Polar residues" evidence="1">
    <location>
        <begin position="1"/>
        <end position="11"/>
    </location>
</feature>
<evidence type="ECO:0000256" key="1">
    <source>
        <dbReference type="SAM" id="MobiDB-lite"/>
    </source>
</evidence>
<organism evidence="2 3">
    <name type="scientific">Erwinia tracheiphila</name>
    <dbReference type="NCBI Taxonomy" id="65700"/>
    <lineage>
        <taxon>Bacteria</taxon>
        <taxon>Pseudomonadati</taxon>
        <taxon>Pseudomonadota</taxon>
        <taxon>Gammaproteobacteria</taxon>
        <taxon>Enterobacterales</taxon>
        <taxon>Erwiniaceae</taxon>
        <taxon>Erwinia</taxon>
    </lineage>
</organism>
<protein>
    <submittedName>
        <fullName evidence="2">Uncharacterized protein</fullName>
    </submittedName>
</protein>
<feature type="region of interest" description="Disordered" evidence="1">
    <location>
        <begin position="1"/>
        <end position="29"/>
    </location>
</feature>
<keyword evidence="2" id="KW-0614">Plasmid</keyword>
<geneLocation type="plasmid" evidence="2 3">
    <name>unnamed1</name>
</geneLocation>
<dbReference type="AlphaFoldDB" id="A0A345CZY7"/>
<evidence type="ECO:0000313" key="3">
    <source>
        <dbReference type="Proteomes" id="UP000264980"/>
    </source>
</evidence>
<reference evidence="3" key="1">
    <citation type="submission" date="2016-01" db="EMBL/GenBank/DDBJ databases">
        <authorList>
            <person name="Shapiro L."/>
        </authorList>
    </citation>
    <scope>NUCLEOTIDE SEQUENCE [LARGE SCALE GENOMIC DNA]</scope>
    <source>
        <strain evidence="3">MDcuke</strain>
        <plasmid evidence="3">unnamed1</plasmid>
    </source>
</reference>